<dbReference type="Pfam" id="PF00069">
    <property type="entry name" value="Pkinase"/>
    <property type="match status" value="2"/>
</dbReference>
<dbReference type="Gene3D" id="3.30.200.20">
    <property type="entry name" value="Phosphorylase Kinase, domain 1"/>
    <property type="match status" value="1"/>
</dbReference>
<dbReference type="Proteomes" id="UP000265515">
    <property type="component" value="Unassembled WGS sequence"/>
</dbReference>
<dbReference type="PROSITE" id="PS00108">
    <property type="entry name" value="PROTEIN_KINASE_ST"/>
    <property type="match status" value="1"/>
</dbReference>
<comment type="catalytic activity">
    <reaction evidence="8">
        <text>L-seryl-[protein] + ATP = O-phospho-L-seryl-[protein] + ADP + H(+)</text>
        <dbReference type="Rhea" id="RHEA:17989"/>
        <dbReference type="Rhea" id="RHEA-COMP:9863"/>
        <dbReference type="Rhea" id="RHEA-COMP:11604"/>
        <dbReference type="ChEBI" id="CHEBI:15378"/>
        <dbReference type="ChEBI" id="CHEBI:29999"/>
        <dbReference type="ChEBI" id="CHEBI:30616"/>
        <dbReference type="ChEBI" id="CHEBI:83421"/>
        <dbReference type="ChEBI" id="CHEBI:456216"/>
        <dbReference type="EC" id="2.7.11.1"/>
    </reaction>
</comment>
<proteinExistence type="predicted"/>
<dbReference type="PANTHER" id="PTHR47634:SF9">
    <property type="entry name" value="PROTEIN KINASE DOMAIN-CONTAINING PROTEIN-RELATED"/>
    <property type="match status" value="1"/>
</dbReference>
<dbReference type="GO" id="GO:0005524">
    <property type="term" value="F:ATP binding"/>
    <property type="evidence" value="ECO:0007669"/>
    <property type="project" value="UniProtKB-UniRule"/>
</dbReference>
<feature type="region of interest" description="Disordered" evidence="10">
    <location>
        <begin position="523"/>
        <end position="553"/>
    </location>
</feature>
<feature type="compositionally biased region" description="Low complexity" evidence="10">
    <location>
        <begin position="34"/>
        <end position="59"/>
    </location>
</feature>
<feature type="region of interest" description="Disordered" evidence="10">
    <location>
        <begin position="336"/>
        <end position="373"/>
    </location>
</feature>
<name>A0A388JUH5_CHABU</name>
<evidence type="ECO:0000256" key="6">
    <source>
        <dbReference type="ARBA" id="ARBA00022840"/>
    </source>
</evidence>
<dbReference type="GO" id="GO:0004674">
    <property type="term" value="F:protein serine/threonine kinase activity"/>
    <property type="evidence" value="ECO:0007669"/>
    <property type="project" value="UniProtKB-KW"/>
</dbReference>
<evidence type="ECO:0000256" key="8">
    <source>
        <dbReference type="ARBA" id="ARBA00048679"/>
    </source>
</evidence>
<organism evidence="12 13">
    <name type="scientific">Chara braunii</name>
    <name type="common">Braun's stonewort</name>
    <dbReference type="NCBI Taxonomy" id="69332"/>
    <lineage>
        <taxon>Eukaryota</taxon>
        <taxon>Viridiplantae</taxon>
        <taxon>Streptophyta</taxon>
        <taxon>Charophyceae</taxon>
        <taxon>Charales</taxon>
        <taxon>Characeae</taxon>
        <taxon>Chara</taxon>
    </lineage>
</organism>
<protein>
    <recommendedName>
        <fullName evidence="1">non-specific serine/threonine protein kinase</fullName>
        <ecNumber evidence="1">2.7.11.1</ecNumber>
    </recommendedName>
</protein>
<feature type="compositionally biased region" description="Polar residues" evidence="10">
    <location>
        <begin position="542"/>
        <end position="553"/>
    </location>
</feature>
<comment type="catalytic activity">
    <reaction evidence="7">
        <text>L-threonyl-[protein] + ATP = O-phospho-L-threonyl-[protein] + ADP + H(+)</text>
        <dbReference type="Rhea" id="RHEA:46608"/>
        <dbReference type="Rhea" id="RHEA-COMP:11060"/>
        <dbReference type="Rhea" id="RHEA-COMP:11605"/>
        <dbReference type="ChEBI" id="CHEBI:15378"/>
        <dbReference type="ChEBI" id="CHEBI:30013"/>
        <dbReference type="ChEBI" id="CHEBI:30616"/>
        <dbReference type="ChEBI" id="CHEBI:61977"/>
        <dbReference type="ChEBI" id="CHEBI:456216"/>
        <dbReference type="EC" id="2.7.11.1"/>
    </reaction>
</comment>
<dbReference type="InterPro" id="IPR008271">
    <property type="entry name" value="Ser/Thr_kinase_AS"/>
</dbReference>
<dbReference type="EC" id="2.7.11.1" evidence="1"/>
<dbReference type="Gramene" id="GBG61435">
    <property type="protein sequence ID" value="GBG61435"/>
    <property type="gene ID" value="CBR_g21780"/>
</dbReference>
<dbReference type="STRING" id="69332.A0A388JUH5"/>
<dbReference type="FunFam" id="3.30.200.20:FF:000076">
    <property type="entry name" value="CMGC/SRPK protein kinase"/>
    <property type="match status" value="1"/>
</dbReference>
<keyword evidence="3" id="KW-0808">Transferase</keyword>
<feature type="region of interest" description="Disordered" evidence="10">
    <location>
        <begin position="396"/>
        <end position="425"/>
    </location>
</feature>
<evidence type="ECO:0000256" key="1">
    <source>
        <dbReference type="ARBA" id="ARBA00012513"/>
    </source>
</evidence>
<dbReference type="GO" id="GO:0050684">
    <property type="term" value="P:regulation of mRNA processing"/>
    <property type="evidence" value="ECO:0007669"/>
    <property type="project" value="TreeGrafter"/>
</dbReference>
<feature type="compositionally biased region" description="Gly residues" evidence="10">
    <location>
        <begin position="474"/>
        <end position="485"/>
    </location>
</feature>
<gene>
    <name evidence="12" type="ORF">CBR_g21780</name>
</gene>
<feature type="compositionally biased region" description="Pro residues" evidence="10">
    <location>
        <begin position="530"/>
        <end position="539"/>
    </location>
</feature>
<dbReference type="PROSITE" id="PS50011">
    <property type="entry name" value="PROTEIN_KINASE_DOM"/>
    <property type="match status" value="1"/>
</dbReference>
<dbReference type="InterPro" id="IPR051334">
    <property type="entry name" value="SRPK"/>
</dbReference>
<sequence>MASKGQMRKLRKKNGMAAASAKLVDVRKFGGSGTTSSGGCFNQGPANGLAGIAPAAGAGHPPPPPPPHHHQYHQSGCPSKESGRDACTTTTTSNTTGNYKYRSSQDEDDGGASSAGDYSETEDEGLSGYRRGGYHPVKIGEVYNWGRYVVERKLGWGHFSTVWLAWDVTAKRHVALKVQKSAAHYTEAAMDEITLLEQIVRGDPGDVFHVVRLLDQFKHSGPNGNHVCMVFELLGDNLLTLIKRYNYRGMPIPMVKELSRQILIGLDYLHRQLSIIHTDLKPENVLLVHPLDPSKDPRKTCLRHANYDRENQQDQGFTDQRTAEVMTSSAAAIEPSTAAAAAAGSKSTKPIATPTTTTMGKGGRELREDETGTASWEAAVMEEGGATAAAATAAAGGAGEARNSPTRKGVVVGGTEGLTRNQKKKLKKKAKKAGAVMIGGSDDGKVTGGGGGDLDDKILTTAAAGGGKCEERGGGLAGGGDGGPMAAGERRNGCADQERQVMDGGGLDGETRFELLTLDSVVSKPNNATAPPPPPPPPSSTTGTRRNGESSPNIAVLTPLSQTTVMATSAKGEREAKLAAAMAGRDSVIVQMAEGEGGKMTTAHYQDFAAGRAEIVATVRVSKEEEQMKFLKKYPPQPSPPLSSLQCNHAQDGFRVVVGGGKGGGDSGGADVEIKEVDDDEEEENRRGGLLLADAGMIDNNVSKLQAVNNSRSHKSSSSCSPLERRSTREGSSTIDLTCKLVDLGNACWTYKQFSSDIQTRQYRSPEVLLGAKYSTPVDVWSFACIVFELCTGDVLFDPHSGDGFSRDEDHLALMIELLGRIPRKVASNGKYASSFFNRHGELRHIKKLRFWPLDEVLTQKYDFAEEDARGVTDFLLPLLDFLPERRATAEMALCHPWLNPVPRSMASSAKEEIIRVNKGEKREEKVVRAKRQQQQQQRQQRQAGGKGVEQRVKGLLITGRRKDSEHCSDDDDERDDDDDEEDDEHDDHHHVERVGERRW</sequence>
<dbReference type="AlphaFoldDB" id="A0A388JUH5"/>
<feature type="region of interest" description="Disordered" evidence="10">
    <location>
        <begin position="929"/>
        <end position="1000"/>
    </location>
</feature>
<evidence type="ECO:0000256" key="2">
    <source>
        <dbReference type="ARBA" id="ARBA00022527"/>
    </source>
</evidence>
<keyword evidence="6 9" id="KW-0067">ATP-binding</keyword>
<evidence type="ECO:0000256" key="10">
    <source>
        <dbReference type="SAM" id="MobiDB-lite"/>
    </source>
</evidence>
<dbReference type="GO" id="GO:0000245">
    <property type="term" value="P:spliceosomal complex assembly"/>
    <property type="evidence" value="ECO:0007669"/>
    <property type="project" value="TreeGrafter"/>
</dbReference>
<dbReference type="InterPro" id="IPR011009">
    <property type="entry name" value="Kinase-like_dom_sf"/>
</dbReference>
<feature type="compositionally biased region" description="Basic and acidic residues" evidence="10">
    <location>
        <begin position="488"/>
        <end position="501"/>
    </location>
</feature>
<dbReference type="PROSITE" id="PS00107">
    <property type="entry name" value="PROTEIN_KINASE_ATP"/>
    <property type="match status" value="1"/>
</dbReference>
<keyword evidence="2" id="KW-0723">Serine/threonine-protein kinase</keyword>
<feature type="compositionally biased region" description="Low complexity" evidence="10">
    <location>
        <begin position="933"/>
        <end position="943"/>
    </location>
</feature>
<comment type="caution">
    <text evidence="12">The sequence shown here is derived from an EMBL/GenBank/DDBJ whole genome shotgun (WGS) entry which is preliminary data.</text>
</comment>
<evidence type="ECO:0000259" key="11">
    <source>
        <dbReference type="PROSITE" id="PS50011"/>
    </source>
</evidence>
<feature type="region of interest" description="Disordered" evidence="10">
    <location>
        <begin position="1"/>
        <end position="131"/>
    </location>
</feature>
<dbReference type="InterPro" id="IPR000719">
    <property type="entry name" value="Prot_kinase_dom"/>
</dbReference>
<dbReference type="OrthoDB" id="2649at2759"/>
<feature type="compositionally biased region" description="Acidic residues" evidence="10">
    <location>
        <begin position="969"/>
        <end position="986"/>
    </location>
</feature>
<dbReference type="SMART" id="SM00220">
    <property type="entry name" value="S_TKc"/>
    <property type="match status" value="1"/>
</dbReference>
<feature type="region of interest" description="Disordered" evidence="10">
    <location>
        <begin position="465"/>
        <end position="508"/>
    </location>
</feature>
<feature type="compositionally biased region" description="Low complexity" evidence="10">
    <location>
        <begin position="336"/>
        <end position="358"/>
    </location>
</feature>
<evidence type="ECO:0000256" key="9">
    <source>
        <dbReference type="PROSITE-ProRule" id="PRU10141"/>
    </source>
</evidence>
<feature type="region of interest" description="Disordered" evidence="10">
    <location>
        <begin position="707"/>
        <end position="727"/>
    </location>
</feature>
<feature type="domain" description="Protein kinase" evidence="11">
    <location>
        <begin position="148"/>
        <end position="899"/>
    </location>
</feature>
<feature type="compositionally biased region" description="Basic residues" evidence="10">
    <location>
        <begin position="1"/>
        <end position="14"/>
    </location>
</feature>
<keyword evidence="13" id="KW-1185">Reference proteome</keyword>
<dbReference type="PANTHER" id="PTHR47634">
    <property type="entry name" value="PROTEIN KINASE DOMAIN-CONTAINING PROTEIN-RELATED"/>
    <property type="match status" value="1"/>
</dbReference>
<feature type="compositionally biased region" description="Basic and acidic residues" evidence="10">
    <location>
        <begin position="987"/>
        <end position="1000"/>
    </location>
</feature>
<evidence type="ECO:0000313" key="12">
    <source>
        <dbReference type="EMBL" id="GBG61435.1"/>
    </source>
</evidence>
<evidence type="ECO:0000256" key="5">
    <source>
        <dbReference type="ARBA" id="ARBA00022777"/>
    </source>
</evidence>
<dbReference type="InterPro" id="IPR017441">
    <property type="entry name" value="Protein_kinase_ATP_BS"/>
</dbReference>
<evidence type="ECO:0000313" key="13">
    <source>
        <dbReference type="Proteomes" id="UP000265515"/>
    </source>
</evidence>
<keyword evidence="4 9" id="KW-0547">Nucleotide-binding</keyword>
<evidence type="ECO:0000256" key="7">
    <source>
        <dbReference type="ARBA" id="ARBA00047899"/>
    </source>
</evidence>
<keyword evidence="5" id="KW-0418">Kinase</keyword>
<accession>A0A388JUH5</accession>
<dbReference type="Gene3D" id="1.10.510.10">
    <property type="entry name" value="Transferase(Phosphotransferase) domain 1"/>
    <property type="match status" value="2"/>
</dbReference>
<evidence type="ECO:0000256" key="3">
    <source>
        <dbReference type="ARBA" id="ARBA00022679"/>
    </source>
</evidence>
<evidence type="ECO:0000256" key="4">
    <source>
        <dbReference type="ARBA" id="ARBA00022741"/>
    </source>
</evidence>
<dbReference type="EMBL" id="BFEA01000020">
    <property type="protein sequence ID" value="GBG61435.1"/>
    <property type="molecule type" value="Genomic_DNA"/>
</dbReference>
<feature type="binding site" evidence="9">
    <location>
        <position position="177"/>
    </location>
    <ligand>
        <name>ATP</name>
        <dbReference type="ChEBI" id="CHEBI:30616"/>
    </ligand>
</feature>
<reference evidence="12 13" key="1">
    <citation type="journal article" date="2018" name="Cell">
        <title>The Chara Genome: Secondary Complexity and Implications for Plant Terrestrialization.</title>
        <authorList>
            <person name="Nishiyama T."/>
            <person name="Sakayama H."/>
            <person name="Vries J.D."/>
            <person name="Buschmann H."/>
            <person name="Saint-Marcoux D."/>
            <person name="Ullrich K.K."/>
            <person name="Haas F.B."/>
            <person name="Vanderstraeten L."/>
            <person name="Becker D."/>
            <person name="Lang D."/>
            <person name="Vosolsobe S."/>
            <person name="Rombauts S."/>
            <person name="Wilhelmsson P.K.I."/>
            <person name="Janitza P."/>
            <person name="Kern R."/>
            <person name="Heyl A."/>
            <person name="Rumpler F."/>
            <person name="Villalobos L.I.A.C."/>
            <person name="Clay J.M."/>
            <person name="Skokan R."/>
            <person name="Toyoda A."/>
            <person name="Suzuki Y."/>
            <person name="Kagoshima H."/>
            <person name="Schijlen E."/>
            <person name="Tajeshwar N."/>
            <person name="Catarino B."/>
            <person name="Hetherington A.J."/>
            <person name="Saltykova A."/>
            <person name="Bonnot C."/>
            <person name="Breuninger H."/>
            <person name="Symeonidi A."/>
            <person name="Radhakrishnan G.V."/>
            <person name="Van Nieuwerburgh F."/>
            <person name="Deforce D."/>
            <person name="Chang C."/>
            <person name="Karol K.G."/>
            <person name="Hedrich R."/>
            <person name="Ulvskov P."/>
            <person name="Glockner G."/>
            <person name="Delwiche C.F."/>
            <person name="Petrasek J."/>
            <person name="Van de Peer Y."/>
            <person name="Friml J."/>
            <person name="Beilby M."/>
            <person name="Dolan L."/>
            <person name="Kohara Y."/>
            <person name="Sugano S."/>
            <person name="Fujiyama A."/>
            <person name="Delaux P.-M."/>
            <person name="Quint M."/>
            <person name="TheiBen G."/>
            <person name="Hagemann M."/>
            <person name="Harholt J."/>
            <person name="Dunand C."/>
            <person name="Zachgo S."/>
            <person name="Langdale J."/>
            <person name="Maumus F."/>
            <person name="Straeten D.V.D."/>
            <person name="Gould S.B."/>
            <person name="Rensing S.A."/>
        </authorList>
    </citation>
    <scope>NUCLEOTIDE SEQUENCE [LARGE SCALE GENOMIC DNA]</scope>
    <source>
        <strain evidence="12 13">S276</strain>
    </source>
</reference>
<dbReference type="FunFam" id="1.10.510.10:FF:000339">
    <property type="entry name" value="Serine/threonine-protein kinase SRPK-like protein"/>
    <property type="match status" value="1"/>
</dbReference>
<dbReference type="SUPFAM" id="SSF56112">
    <property type="entry name" value="Protein kinase-like (PK-like)"/>
    <property type="match status" value="1"/>
</dbReference>